<evidence type="ECO:0000313" key="3">
    <source>
        <dbReference type="EMBL" id="OEU05828.1"/>
    </source>
</evidence>
<dbReference type="KEGG" id="fcy:FRACYDRAFT_258010"/>
<sequence>MAKITKPNALWNTFKPTIAELLKNDEAIKQLTAELATLKRTDAALDEEMRDICQKFWDKTNEVKNLHTNATSHFNSLQGQITDSKSTIMTIYGAISGIHSTLKTRQDQQEAANTAHKIAEGATISRHEHLKRVREAIDSYRQGVDAAEGLHADAIIKINELQETLQESQSATEEISKSIEGHMPSLKNLDTKYEKVKNAQEAATLKTSNKDNELTDATETALDVLADEILISDGLRVIKRVLLRSLGKKFGFKKWTCSDPNYNRILWPQVEGILCILVELPLFFSLAELQTLLGYSPHNNNVKLALKKMTEEEMLIVVEDKSLTENYYLGETARAILGRKIIPDISVARPADLVATIQEHFVAGHLQANKYKKRKAKTATPKHTTDTPFATPSPKKKVKLTLEEEATTDSEKKGSTTDNALEISSEEDTSEEETSDSDNDKSANEVPQDHAEV</sequence>
<protein>
    <submittedName>
        <fullName evidence="3">Uncharacterized protein</fullName>
    </submittedName>
</protein>
<keyword evidence="4" id="KW-1185">Reference proteome</keyword>
<gene>
    <name evidence="3" type="ORF">FRACYDRAFT_258010</name>
</gene>
<reference evidence="3 4" key="1">
    <citation type="submission" date="2016-09" db="EMBL/GenBank/DDBJ databases">
        <title>Extensive genetic diversity and differential bi-allelic expression allows diatom success in the polar Southern Ocean.</title>
        <authorList>
            <consortium name="DOE Joint Genome Institute"/>
            <person name="Mock T."/>
            <person name="Otillar R.P."/>
            <person name="Strauss J."/>
            <person name="Dupont C."/>
            <person name="Frickenhaus S."/>
            <person name="Maumus F."/>
            <person name="Mcmullan M."/>
            <person name="Sanges R."/>
            <person name="Schmutz J."/>
            <person name="Toseland A."/>
            <person name="Valas R."/>
            <person name="Veluchamy A."/>
            <person name="Ward B.J."/>
            <person name="Allen A."/>
            <person name="Barry K."/>
            <person name="Falciatore A."/>
            <person name="Ferrante M."/>
            <person name="Fortunato A.E."/>
            <person name="Gloeckner G."/>
            <person name="Gruber A."/>
            <person name="Hipkin R."/>
            <person name="Janech M."/>
            <person name="Kroth P."/>
            <person name="Leese F."/>
            <person name="Lindquist E."/>
            <person name="Lyon B.R."/>
            <person name="Martin J."/>
            <person name="Mayer C."/>
            <person name="Parker M."/>
            <person name="Quesneville H."/>
            <person name="Raymond J."/>
            <person name="Uhlig C."/>
            <person name="Valentin K.U."/>
            <person name="Worden A.Z."/>
            <person name="Armbrust E.V."/>
            <person name="Bowler C."/>
            <person name="Green B."/>
            <person name="Moulton V."/>
            <person name="Van Oosterhout C."/>
            <person name="Grigoriev I."/>
        </authorList>
    </citation>
    <scope>NUCLEOTIDE SEQUENCE [LARGE SCALE GENOMIC DNA]</scope>
    <source>
        <strain evidence="3 4">CCMP1102</strain>
    </source>
</reference>
<organism evidence="3 4">
    <name type="scientific">Fragilariopsis cylindrus CCMP1102</name>
    <dbReference type="NCBI Taxonomy" id="635003"/>
    <lineage>
        <taxon>Eukaryota</taxon>
        <taxon>Sar</taxon>
        <taxon>Stramenopiles</taxon>
        <taxon>Ochrophyta</taxon>
        <taxon>Bacillariophyta</taxon>
        <taxon>Bacillariophyceae</taxon>
        <taxon>Bacillariophycidae</taxon>
        <taxon>Bacillariales</taxon>
        <taxon>Bacillariaceae</taxon>
        <taxon>Fragilariopsis</taxon>
    </lineage>
</organism>
<evidence type="ECO:0000256" key="2">
    <source>
        <dbReference type="SAM" id="MobiDB-lite"/>
    </source>
</evidence>
<feature type="coiled-coil region" evidence="1">
    <location>
        <begin position="21"/>
        <end position="48"/>
    </location>
</feature>
<accession>A0A1E7EIV6</accession>
<evidence type="ECO:0000256" key="1">
    <source>
        <dbReference type="SAM" id="Coils"/>
    </source>
</evidence>
<keyword evidence="1" id="KW-0175">Coiled coil</keyword>
<name>A0A1E7EIV6_9STRA</name>
<evidence type="ECO:0000313" key="4">
    <source>
        <dbReference type="Proteomes" id="UP000095751"/>
    </source>
</evidence>
<feature type="compositionally biased region" description="Acidic residues" evidence="2">
    <location>
        <begin position="424"/>
        <end position="437"/>
    </location>
</feature>
<dbReference type="AlphaFoldDB" id="A0A1E7EIV6"/>
<dbReference type="InParanoid" id="A0A1E7EIV6"/>
<feature type="coiled-coil region" evidence="1">
    <location>
        <begin position="151"/>
        <end position="206"/>
    </location>
</feature>
<feature type="region of interest" description="Disordered" evidence="2">
    <location>
        <begin position="372"/>
        <end position="453"/>
    </location>
</feature>
<dbReference type="Proteomes" id="UP000095751">
    <property type="component" value="Unassembled WGS sequence"/>
</dbReference>
<dbReference type="EMBL" id="KV784458">
    <property type="protein sequence ID" value="OEU05828.1"/>
    <property type="molecule type" value="Genomic_DNA"/>
</dbReference>
<feature type="compositionally biased region" description="Basic and acidic residues" evidence="2">
    <location>
        <begin position="438"/>
        <end position="453"/>
    </location>
</feature>
<proteinExistence type="predicted"/>